<evidence type="ECO:0000259" key="10">
    <source>
        <dbReference type="Pfam" id="PF01138"/>
    </source>
</evidence>
<keyword evidence="4" id="KW-0963">Cytoplasm</keyword>
<gene>
    <name evidence="12" type="ORF">GBAR_LOCUS28885</name>
</gene>
<dbReference type="GO" id="GO:0005730">
    <property type="term" value="C:nucleolus"/>
    <property type="evidence" value="ECO:0007669"/>
    <property type="project" value="UniProtKB-SubCell"/>
</dbReference>
<keyword evidence="13" id="KW-1185">Reference proteome</keyword>
<dbReference type="SUPFAM" id="SSF54211">
    <property type="entry name" value="Ribosomal protein S5 domain 2-like"/>
    <property type="match status" value="1"/>
</dbReference>
<reference evidence="12" key="1">
    <citation type="submission" date="2023-03" db="EMBL/GenBank/DDBJ databases">
        <authorList>
            <person name="Steffen K."/>
            <person name="Cardenas P."/>
        </authorList>
    </citation>
    <scope>NUCLEOTIDE SEQUENCE</scope>
</reference>
<comment type="similarity">
    <text evidence="3">Belongs to the RNase PH family.</text>
</comment>
<dbReference type="Proteomes" id="UP001174909">
    <property type="component" value="Unassembled WGS sequence"/>
</dbReference>
<dbReference type="InterPro" id="IPR027408">
    <property type="entry name" value="PNPase/RNase_PH_dom_sf"/>
</dbReference>
<dbReference type="PANTHER" id="PTHR11097">
    <property type="entry name" value="EXOSOME COMPLEX EXONUCLEASE RIBOSOMAL RNA PROCESSING PROTEIN"/>
    <property type="match status" value="1"/>
</dbReference>
<keyword evidence="5" id="KW-0698">rRNA processing</keyword>
<dbReference type="GO" id="GO:0000467">
    <property type="term" value="P:exonucleolytic trimming to generate mature 3'-end of 5.8S rRNA from tricistronic rRNA transcript (SSU-rRNA, 5.8S rRNA, LSU-rRNA)"/>
    <property type="evidence" value="ECO:0007669"/>
    <property type="project" value="TreeGrafter"/>
</dbReference>
<organism evidence="12 13">
    <name type="scientific">Geodia barretti</name>
    <name type="common">Barrett's horny sponge</name>
    <dbReference type="NCBI Taxonomy" id="519541"/>
    <lineage>
        <taxon>Eukaryota</taxon>
        <taxon>Metazoa</taxon>
        <taxon>Porifera</taxon>
        <taxon>Demospongiae</taxon>
        <taxon>Heteroscleromorpha</taxon>
        <taxon>Tetractinellida</taxon>
        <taxon>Astrophorina</taxon>
        <taxon>Geodiidae</taxon>
        <taxon>Geodia</taxon>
    </lineage>
</organism>
<evidence type="ECO:0000256" key="4">
    <source>
        <dbReference type="ARBA" id="ARBA00022490"/>
    </source>
</evidence>
<dbReference type="GO" id="GO:0071028">
    <property type="term" value="P:nuclear mRNA surveillance"/>
    <property type="evidence" value="ECO:0007669"/>
    <property type="project" value="TreeGrafter"/>
</dbReference>
<feature type="domain" description="Exoribonuclease phosphorolytic" evidence="10">
    <location>
        <begin position="49"/>
        <end position="184"/>
    </location>
</feature>
<comment type="subcellular location">
    <subcellularLocation>
        <location evidence="1">Cytoplasm</location>
    </subcellularLocation>
    <subcellularLocation>
        <location evidence="2">Nucleus</location>
        <location evidence="2">Nucleolus</location>
    </subcellularLocation>
</comment>
<dbReference type="Pfam" id="PF01138">
    <property type="entry name" value="RNase_PH"/>
    <property type="match status" value="1"/>
</dbReference>
<protein>
    <recommendedName>
        <fullName evidence="9">Ribosomal RNA-processing protein 43</fullName>
    </recommendedName>
</protein>
<keyword evidence="7" id="KW-0694">RNA-binding</keyword>
<evidence type="ECO:0000256" key="6">
    <source>
        <dbReference type="ARBA" id="ARBA00022835"/>
    </source>
</evidence>
<dbReference type="InterPro" id="IPR015847">
    <property type="entry name" value="ExoRNase_PH_dom2"/>
</dbReference>
<evidence type="ECO:0000313" key="12">
    <source>
        <dbReference type="EMBL" id="CAI8052777.1"/>
    </source>
</evidence>
<dbReference type="InterPro" id="IPR001247">
    <property type="entry name" value="ExoRNase_PH_dom1"/>
</dbReference>
<dbReference type="GO" id="GO:0000176">
    <property type="term" value="C:nuclear exosome (RNase complex)"/>
    <property type="evidence" value="ECO:0007669"/>
    <property type="project" value="TreeGrafter"/>
</dbReference>
<dbReference type="PANTHER" id="PTHR11097:SF9">
    <property type="entry name" value="EXOSOME COMPLEX COMPONENT RRP43"/>
    <property type="match status" value="1"/>
</dbReference>
<dbReference type="InterPro" id="IPR050590">
    <property type="entry name" value="Exosome_comp_Rrp42_subfam"/>
</dbReference>
<evidence type="ECO:0000259" key="11">
    <source>
        <dbReference type="Pfam" id="PF03725"/>
    </source>
</evidence>
<dbReference type="SUPFAM" id="SSF55666">
    <property type="entry name" value="Ribonuclease PH domain 2-like"/>
    <property type="match status" value="1"/>
</dbReference>
<dbReference type="GO" id="GO:0071035">
    <property type="term" value="P:nuclear polyadenylation-dependent rRNA catabolic process"/>
    <property type="evidence" value="ECO:0007669"/>
    <property type="project" value="TreeGrafter"/>
</dbReference>
<dbReference type="AlphaFoldDB" id="A0AA35TTG0"/>
<dbReference type="InterPro" id="IPR020568">
    <property type="entry name" value="Ribosomal_Su5_D2-typ_SF"/>
</dbReference>
<name>A0AA35TTG0_GEOBA</name>
<evidence type="ECO:0000313" key="13">
    <source>
        <dbReference type="Proteomes" id="UP001174909"/>
    </source>
</evidence>
<proteinExistence type="inferred from homology"/>
<dbReference type="EMBL" id="CASHTH010004040">
    <property type="protein sequence ID" value="CAI8052777.1"/>
    <property type="molecule type" value="Genomic_DNA"/>
</dbReference>
<dbReference type="GO" id="GO:0034475">
    <property type="term" value="P:U4 snRNA 3'-end processing"/>
    <property type="evidence" value="ECO:0007669"/>
    <property type="project" value="TreeGrafter"/>
</dbReference>
<evidence type="ECO:0000256" key="8">
    <source>
        <dbReference type="ARBA" id="ARBA00023242"/>
    </source>
</evidence>
<sequence length="298" mass="31971">PYLSFFARALQPAEYLATFLVSPNPLLLFSVGSFVQEHGLRPDGRKADEARPVTVNTGSVSTADGSALVRMGGTLVTCGVKAELSNPPVESGDCGYLVCNVDLPPLCSPRVTPGPPTPRGQSLSQHLQDTLISCRCVDVKDLIVGQDNLCWVLYLDVVCLCDNGNVRDAVFFAATAALRNTSLPTVDVSSGSPEVSYQQRHPLSLPHLPLAISYSLFESHILLDPFHEEEELSSGHVSVVVLSHLKMGQPDCKLIGGLTKSGPPSLPSQKLIELVHRAQKRARLLADLLLTASGDKKT</sequence>
<keyword evidence="8" id="KW-0539">Nucleus</keyword>
<evidence type="ECO:0000256" key="9">
    <source>
        <dbReference type="ARBA" id="ARBA00030617"/>
    </source>
</evidence>
<accession>A0AA35TTG0</accession>
<evidence type="ECO:0000256" key="5">
    <source>
        <dbReference type="ARBA" id="ARBA00022552"/>
    </source>
</evidence>
<dbReference type="GO" id="GO:0035925">
    <property type="term" value="F:mRNA 3'-UTR AU-rich region binding"/>
    <property type="evidence" value="ECO:0007669"/>
    <property type="project" value="TreeGrafter"/>
</dbReference>
<evidence type="ECO:0000256" key="3">
    <source>
        <dbReference type="ARBA" id="ARBA00006678"/>
    </source>
</evidence>
<dbReference type="GO" id="GO:0016075">
    <property type="term" value="P:rRNA catabolic process"/>
    <property type="evidence" value="ECO:0007669"/>
    <property type="project" value="TreeGrafter"/>
</dbReference>
<evidence type="ECO:0000256" key="1">
    <source>
        <dbReference type="ARBA" id="ARBA00004496"/>
    </source>
</evidence>
<dbReference type="Gene3D" id="3.30.230.70">
    <property type="entry name" value="GHMP Kinase, N-terminal domain"/>
    <property type="match status" value="1"/>
</dbReference>
<comment type="caution">
    <text evidence="12">The sequence shown here is derived from an EMBL/GenBank/DDBJ whole genome shotgun (WGS) entry which is preliminary data.</text>
</comment>
<dbReference type="GO" id="GO:0034476">
    <property type="term" value="P:U5 snRNA 3'-end processing"/>
    <property type="evidence" value="ECO:0007669"/>
    <property type="project" value="TreeGrafter"/>
</dbReference>
<dbReference type="GO" id="GO:0000177">
    <property type="term" value="C:cytoplasmic exosome (RNase complex)"/>
    <property type="evidence" value="ECO:0007669"/>
    <property type="project" value="TreeGrafter"/>
</dbReference>
<dbReference type="InterPro" id="IPR036345">
    <property type="entry name" value="ExoRNase_PH_dom2_sf"/>
</dbReference>
<dbReference type="Pfam" id="PF03725">
    <property type="entry name" value="RNase_PH_C"/>
    <property type="match status" value="1"/>
</dbReference>
<dbReference type="GO" id="GO:0034473">
    <property type="term" value="P:U1 snRNA 3'-end processing"/>
    <property type="evidence" value="ECO:0007669"/>
    <property type="project" value="TreeGrafter"/>
</dbReference>
<feature type="domain" description="Exoribonuclease phosphorolytic" evidence="11">
    <location>
        <begin position="207"/>
        <end position="245"/>
    </location>
</feature>
<keyword evidence="6" id="KW-0271">Exosome</keyword>
<evidence type="ECO:0000256" key="7">
    <source>
        <dbReference type="ARBA" id="ARBA00022884"/>
    </source>
</evidence>
<evidence type="ECO:0000256" key="2">
    <source>
        <dbReference type="ARBA" id="ARBA00004604"/>
    </source>
</evidence>
<dbReference type="GO" id="GO:0071038">
    <property type="term" value="P:TRAMP-dependent tRNA surveillance pathway"/>
    <property type="evidence" value="ECO:0007669"/>
    <property type="project" value="TreeGrafter"/>
</dbReference>
<feature type="non-terminal residue" evidence="12">
    <location>
        <position position="298"/>
    </location>
</feature>